<reference evidence="3" key="1">
    <citation type="submission" date="2022-11" db="UniProtKB">
        <authorList>
            <consortium name="WormBaseParasite"/>
        </authorList>
    </citation>
    <scope>IDENTIFICATION</scope>
</reference>
<organism evidence="2 3">
    <name type="scientific">Romanomermis culicivorax</name>
    <name type="common">Nematode worm</name>
    <dbReference type="NCBI Taxonomy" id="13658"/>
    <lineage>
        <taxon>Eukaryota</taxon>
        <taxon>Metazoa</taxon>
        <taxon>Ecdysozoa</taxon>
        <taxon>Nematoda</taxon>
        <taxon>Enoplea</taxon>
        <taxon>Dorylaimia</taxon>
        <taxon>Mermithida</taxon>
        <taxon>Mermithoidea</taxon>
        <taxon>Mermithidae</taxon>
        <taxon>Romanomermis</taxon>
    </lineage>
</organism>
<evidence type="ECO:0000313" key="3">
    <source>
        <dbReference type="WBParaSite" id="nRc.2.0.1.t02862-RA"/>
    </source>
</evidence>
<evidence type="ECO:0000256" key="1">
    <source>
        <dbReference type="SAM" id="MobiDB-lite"/>
    </source>
</evidence>
<evidence type="ECO:0000313" key="2">
    <source>
        <dbReference type="Proteomes" id="UP000887565"/>
    </source>
</evidence>
<feature type="region of interest" description="Disordered" evidence="1">
    <location>
        <begin position="49"/>
        <end position="77"/>
    </location>
</feature>
<sequence length="77" mass="7546">MLQLAFSRGTRTASIAIDDSSPSNSILSTGVTGIVPSAIISSAHRATSGPNIRNAAGPDSTTSAAISASTLNGSLSS</sequence>
<dbReference type="WBParaSite" id="nRc.2.0.1.t02862-RA">
    <property type="protein sequence ID" value="nRc.2.0.1.t02862-RA"/>
    <property type="gene ID" value="nRc.2.0.1.g02862"/>
</dbReference>
<feature type="compositionally biased region" description="Low complexity" evidence="1">
    <location>
        <begin position="60"/>
        <end position="70"/>
    </location>
</feature>
<proteinExistence type="predicted"/>
<keyword evidence="2" id="KW-1185">Reference proteome</keyword>
<accession>A0A915HND2</accession>
<name>A0A915HND2_ROMCU</name>
<dbReference type="AlphaFoldDB" id="A0A915HND2"/>
<protein>
    <submittedName>
        <fullName evidence="3">Uncharacterized protein</fullName>
    </submittedName>
</protein>
<dbReference type="Proteomes" id="UP000887565">
    <property type="component" value="Unplaced"/>
</dbReference>